<dbReference type="Proteomes" id="UP001499863">
    <property type="component" value="Unassembled WGS sequence"/>
</dbReference>
<dbReference type="CDD" id="cd00093">
    <property type="entry name" value="HTH_XRE"/>
    <property type="match status" value="1"/>
</dbReference>
<comment type="caution">
    <text evidence="2">The sequence shown here is derived from an EMBL/GenBank/DDBJ whole genome shotgun (WGS) entry which is preliminary data.</text>
</comment>
<protein>
    <submittedName>
        <fullName evidence="2">Helix-turn-helix transcriptional regulator</fullName>
    </submittedName>
</protein>
<dbReference type="RefSeq" id="WP_344333451.1">
    <property type="nucleotide sequence ID" value="NZ_BAAAKJ010000132.1"/>
</dbReference>
<reference evidence="3" key="1">
    <citation type="journal article" date="2019" name="Int. J. Syst. Evol. Microbiol.">
        <title>The Global Catalogue of Microorganisms (GCM) 10K type strain sequencing project: providing services to taxonomists for standard genome sequencing and annotation.</title>
        <authorList>
            <consortium name="The Broad Institute Genomics Platform"/>
            <consortium name="The Broad Institute Genome Sequencing Center for Infectious Disease"/>
            <person name="Wu L."/>
            <person name="Ma J."/>
        </authorList>
    </citation>
    <scope>NUCLEOTIDE SEQUENCE [LARGE SCALE GENOMIC DNA]</scope>
    <source>
        <strain evidence="3">JCM 12393</strain>
    </source>
</reference>
<evidence type="ECO:0000313" key="2">
    <source>
        <dbReference type="EMBL" id="GAA1393184.1"/>
    </source>
</evidence>
<sequence>MTEIKGTGGDSGDVARPQLDEDLSEVSDFLRAVGKQIKLLRERAGLTQKEFAKQVGYTESLIGAVEQGKRTPQRELLEAAERILDAGGLLLVIADDIEQAKAKARVRHPEWFRGYAGLEGIAEELHCVSLYGVPGLLQTEDHARAVFSMRQPILPEEVIETRVAARMARQEILTKWPRAVFSWVIDESVLRRPLGGWGVHEAQLRHLLKIGSTRGMVIQVLASDRTEHAGVDGPFILITPKNRPQMAYIEVQTSSRLITDQEEVRIMNARYGTLRAQACTPQESLSLIEKILGER</sequence>
<dbReference type="SMART" id="SM00530">
    <property type="entry name" value="HTH_XRE"/>
    <property type="match status" value="1"/>
</dbReference>
<dbReference type="InterPro" id="IPR001387">
    <property type="entry name" value="Cro/C1-type_HTH"/>
</dbReference>
<evidence type="ECO:0000259" key="1">
    <source>
        <dbReference type="PROSITE" id="PS50943"/>
    </source>
</evidence>
<accession>A0ABP4INB4</accession>
<evidence type="ECO:0000313" key="3">
    <source>
        <dbReference type="Proteomes" id="UP001499863"/>
    </source>
</evidence>
<organism evidence="2 3">
    <name type="scientific">Kitasatospora putterlickiae</name>
    <dbReference type="NCBI Taxonomy" id="221725"/>
    <lineage>
        <taxon>Bacteria</taxon>
        <taxon>Bacillati</taxon>
        <taxon>Actinomycetota</taxon>
        <taxon>Actinomycetes</taxon>
        <taxon>Kitasatosporales</taxon>
        <taxon>Streptomycetaceae</taxon>
        <taxon>Kitasatospora</taxon>
    </lineage>
</organism>
<name>A0ABP4INB4_9ACTN</name>
<dbReference type="SUPFAM" id="SSF47413">
    <property type="entry name" value="lambda repressor-like DNA-binding domains"/>
    <property type="match status" value="1"/>
</dbReference>
<dbReference type="Pfam" id="PF13560">
    <property type="entry name" value="HTH_31"/>
    <property type="match status" value="1"/>
</dbReference>
<dbReference type="InterPro" id="IPR010982">
    <property type="entry name" value="Lambda_DNA-bd_dom_sf"/>
</dbReference>
<dbReference type="Gene3D" id="1.10.260.40">
    <property type="entry name" value="lambda repressor-like DNA-binding domains"/>
    <property type="match status" value="1"/>
</dbReference>
<keyword evidence="3" id="KW-1185">Reference proteome</keyword>
<dbReference type="Pfam" id="PF19054">
    <property type="entry name" value="DUF5753"/>
    <property type="match status" value="1"/>
</dbReference>
<feature type="domain" description="HTH cro/C1-type" evidence="1">
    <location>
        <begin position="37"/>
        <end position="90"/>
    </location>
</feature>
<proteinExistence type="predicted"/>
<dbReference type="InterPro" id="IPR043917">
    <property type="entry name" value="DUF5753"/>
</dbReference>
<dbReference type="PROSITE" id="PS50943">
    <property type="entry name" value="HTH_CROC1"/>
    <property type="match status" value="1"/>
</dbReference>
<dbReference type="EMBL" id="BAAAKJ010000132">
    <property type="protein sequence ID" value="GAA1393184.1"/>
    <property type="molecule type" value="Genomic_DNA"/>
</dbReference>
<gene>
    <name evidence="2" type="ORF">GCM10009639_25940</name>
</gene>